<organism evidence="8 9">
    <name type="scientific">Frigoriglobus tundricola</name>
    <dbReference type="NCBI Taxonomy" id="2774151"/>
    <lineage>
        <taxon>Bacteria</taxon>
        <taxon>Pseudomonadati</taxon>
        <taxon>Planctomycetota</taxon>
        <taxon>Planctomycetia</taxon>
        <taxon>Gemmatales</taxon>
        <taxon>Gemmataceae</taxon>
        <taxon>Frigoriglobus</taxon>
    </lineage>
</organism>
<evidence type="ECO:0000256" key="4">
    <source>
        <dbReference type="ARBA" id="ARBA00022840"/>
    </source>
</evidence>
<feature type="domain" description="Protein kinase" evidence="7">
    <location>
        <begin position="73"/>
        <end position="327"/>
    </location>
</feature>
<evidence type="ECO:0000313" key="8">
    <source>
        <dbReference type="EMBL" id="QJW97602.1"/>
    </source>
</evidence>
<evidence type="ECO:0000256" key="6">
    <source>
        <dbReference type="SAM" id="MobiDB-lite"/>
    </source>
</evidence>
<gene>
    <name evidence="8" type="ORF">FTUN_5177</name>
</gene>
<dbReference type="RefSeq" id="WP_171472942.1">
    <property type="nucleotide sequence ID" value="NZ_CP053452.2"/>
</dbReference>
<name>A0A6M5YXC7_9BACT</name>
<dbReference type="SUPFAM" id="SSF56112">
    <property type="entry name" value="Protein kinase-like (PK-like)"/>
    <property type="match status" value="1"/>
</dbReference>
<proteinExistence type="predicted"/>
<reference evidence="9" key="1">
    <citation type="submission" date="2020-05" db="EMBL/GenBank/DDBJ databases">
        <title>Frigoriglobus tundricola gen. nov., sp. nov., a psychrotolerant cellulolytic planctomycete of the family Gemmataceae with two divergent copies of 16S rRNA gene.</title>
        <authorList>
            <person name="Kulichevskaya I.S."/>
            <person name="Ivanova A.A."/>
            <person name="Naumoff D.G."/>
            <person name="Beletsky A.V."/>
            <person name="Rijpstra W.I.C."/>
            <person name="Sinninghe Damste J.S."/>
            <person name="Mardanov A.V."/>
            <person name="Ravin N.V."/>
            <person name="Dedysh S.N."/>
        </authorList>
    </citation>
    <scope>NUCLEOTIDE SEQUENCE [LARGE SCALE GENOMIC DNA]</scope>
    <source>
        <strain evidence="9">PL17</strain>
    </source>
</reference>
<dbReference type="PROSITE" id="PS00107">
    <property type="entry name" value="PROTEIN_KINASE_ATP"/>
    <property type="match status" value="1"/>
</dbReference>
<dbReference type="PANTHER" id="PTHR43289">
    <property type="entry name" value="MITOGEN-ACTIVATED PROTEIN KINASE KINASE KINASE 20-RELATED"/>
    <property type="match status" value="1"/>
</dbReference>
<feature type="region of interest" description="Disordered" evidence="6">
    <location>
        <begin position="379"/>
        <end position="462"/>
    </location>
</feature>
<accession>A0A6M5YXC7</accession>
<feature type="compositionally biased region" description="Low complexity" evidence="6">
    <location>
        <begin position="421"/>
        <end position="443"/>
    </location>
</feature>
<dbReference type="GO" id="GO:0004674">
    <property type="term" value="F:protein serine/threonine kinase activity"/>
    <property type="evidence" value="ECO:0007669"/>
    <property type="project" value="TreeGrafter"/>
</dbReference>
<dbReference type="InterPro" id="IPR008266">
    <property type="entry name" value="Tyr_kinase_AS"/>
</dbReference>
<evidence type="ECO:0000256" key="2">
    <source>
        <dbReference type="ARBA" id="ARBA00022741"/>
    </source>
</evidence>
<dbReference type="GO" id="GO:0005524">
    <property type="term" value="F:ATP binding"/>
    <property type="evidence" value="ECO:0007669"/>
    <property type="project" value="UniProtKB-UniRule"/>
</dbReference>
<keyword evidence="9" id="KW-1185">Reference proteome</keyword>
<evidence type="ECO:0000256" key="1">
    <source>
        <dbReference type="ARBA" id="ARBA00022679"/>
    </source>
</evidence>
<dbReference type="KEGG" id="ftj:FTUN_5177"/>
<keyword evidence="4 5" id="KW-0067">ATP-binding</keyword>
<evidence type="ECO:0000259" key="7">
    <source>
        <dbReference type="PROSITE" id="PS50011"/>
    </source>
</evidence>
<dbReference type="InterPro" id="IPR017441">
    <property type="entry name" value="Protein_kinase_ATP_BS"/>
</dbReference>
<dbReference type="PANTHER" id="PTHR43289:SF6">
    <property type="entry name" value="SERINE_THREONINE-PROTEIN KINASE NEKL-3"/>
    <property type="match status" value="1"/>
</dbReference>
<dbReference type="PROSITE" id="PS00109">
    <property type="entry name" value="PROTEIN_KINASE_TYR"/>
    <property type="match status" value="1"/>
</dbReference>
<dbReference type="PROSITE" id="PS50011">
    <property type="entry name" value="PROTEIN_KINASE_DOM"/>
    <property type="match status" value="1"/>
</dbReference>
<dbReference type="EMBL" id="CP053452">
    <property type="protein sequence ID" value="QJW97602.1"/>
    <property type="molecule type" value="Genomic_DNA"/>
</dbReference>
<evidence type="ECO:0000256" key="3">
    <source>
        <dbReference type="ARBA" id="ARBA00022777"/>
    </source>
</evidence>
<feature type="binding site" evidence="5">
    <location>
        <position position="102"/>
    </location>
    <ligand>
        <name>ATP</name>
        <dbReference type="ChEBI" id="CHEBI:30616"/>
    </ligand>
</feature>
<evidence type="ECO:0000256" key="5">
    <source>
        <dbReference type="PROSITE-ProRule" id="PRU10141"/>
    </source>
</evidence>
<evidence type="ECO:0000313" key="9">
    <source>
        <dbReference type="Proteomes" id="UP000503447"/>
    </source>
</evidence>
<sequence length="462" mass="49751">MPAPATADELLTVVEKSRLVSAAVLGTYRTRAAAEPLPPNRVADRMVEDGVLTPFQAALLMEGKSRPFFVGPYKVLSRIGSGSSGVVYLCEHVGMRRKVAVKVLQGRRAKDEVALQRFLREARAAAALNHPNVVHALDLGLENDIHYLSMEYVDGSSLMKLVRDEGPLAPRRLADYLRQAAAGLAHAHAAGLIHRDVTPSNIMVGRDGVVKLLDLGLARFTECDENLTQGAPLGVLGYIAPEQERGDDSVDARSDIFSLGATIYFGMTGRAPNPRRGVSDTPAPKARASASDGFEPLLEIVERMMAPRPDDRFQTAYEVAEAVTRFLEPPDAVSAHASVAAAETAVPEAESTDFVLGPAHDAAAEACAETADANFAFTEVHEPVKPVRRQPAAPGRRPRSRGPTRGRNPSARPHRRARTGSSGSACRSCWRSRSSSASAPACCFEPKGRPPRTWSPRPRRAP</sequence>
<protein>
    <recommendedName>
        <fullName evidence="7">Protein kinase domain-containing protein</fullName>
    </recommendedName>
</protein>
<dbReference type="Gene3D" id="3.30.200.20">
    <property type="entry name" value="Phosphorylase Kinase, domain 1"/>
    <property type="match status" value="1"/>
</dbReference>
<dbReference type="Gene3D" id="1.10.510.10">
    <property type="entry name" value="Transferase(Phosphotransferase) domain 1"/>
    <property type="match status" value="1"/>
</dbReference>
<keyword evidence="3" id="KW-0418">Kinase</keyword>
<dbReference type="CDD" id="cd14014">
    <property type="entry name" value="STKc_PknB_like"/>
    <property type="match status" value="1"/>
</dbReference>
<dbReference type="Pfam" id="PF00069">
    <property type="entry name" value="Pkinase"/>
    <property type="match status" value="1"/>
</dbReference>
<dbReference type="InterPro" id="IPR011009">
    <property type="entry name" value="Kinase-like_dom_sf"/>
</dbReference>
<keyword evidence="2 5" id="KW-0547">Nucleotide-binding</keyword>
<dbReference type="InterPro" id="IPR000719">
    <property type="entry name" value="Prot_kinase_dom"/>
</dbReference>
<dbReference type="Proteomes" id="UP000503447">
    <property type="component" value="Chromosome"/>
</dbReference>
<dbReference type="AlphaFoldDB" id="A0A6M5YXC7"/>
<keyword evidence="1" id="KW-0808">Transferase</keyword>